<reference evidence="1 2" key="1">
    <citation type="journal article" date="2021" name="Nat. Plants">
        <title>The Taxus genome provides insights into paclitaxel biosynthesis.</title>
        <authorList>
            <person name="Xiong X."/>
            <person name="Gou J."/>
            <person name="Liao Q."/>
            <person name="Li Y."/>
            <person name="Zhou Q."/>
            <person name="Bi G."/>
            <person name="Li C."/>
            <person name="Du R."/>
            <person name="Wang X."/>
            <person name="Sun T."/>
            <person name="Guo L."/>
            <person name="Liang H."/>
            <person name="Lu P."/>
            <person name="Wu Y."/>
            <person name="Zhang Z."/>
            <person name="Ro D.K."/>
            <person name="Shang Y."/>
            <person name="Huang S."/>
            <person name="Yan J."/>
        </authorList>
    </citation>
    <scope>NUCLEOTIDE SEQUENCE [LARGE SCALE GENOMIC DNA]</scope>
    <source>
        <strain evidence="1">Ta-2019</strain>
    </source>
</reference>
<feature type="non-terminal residue" evidence="1">
    <location>
        <position position="80"/>
    </location>
</feature>
<keyword evidence="2" id="KW-1185">Reference proteome</keyword>
<dbReference type="AlphaFoldDB" id="A0AA38FWH9"/>
<organism evidence="1 2">
    <name type="scientific">Taxus chinensis</name>
    <name type="common">Chinese yew</name>
    <name type="synonym">Taxus wallichiana var. chinensis</name>
    <dbReference type="NCBI Taxonomy" id="29808"/>
    <lineage>
        <taxon>Eukaryota</taxon>
        <taxon>Viridiplantae</taxon>
        <taxon>Streptophyta</taxon>
        <taxon>Embryophyta</taxon>
        <taxon>Tracheophyta</taxon>
        <taxon>Spermatophyta</taxon>
        <taxon>Pinopsida</taxon>
        <taxon>Pinidae</taxon>
        <taxon>Conifers II</taxon>
        <taxon>Cupressales</taxon>
        <taxon>Taxaceae</taxon>
        <taxon>Taxus</taxon>
    </lineage>
</organism>
<name>A0AA38FWH9_TAXCH</name>
<protein>
    <submittedName>
        <fullName evidence="1">Uncharacterized protein</fullName>
    </submittedName>
</protein>
<proteinExistence type="predicted"/>
<evidence type="ECO:0000313" key="2">
    <source>
        <dbReference type="Proteomes" id="UP000824469"/>
    </source>
</evidence>
<accession>A0AA38FWH9</accession>
<comment type="caution">
    <text evidence="1">The sequence shown here is derived from an EMBL/GenBank/DDBJ whole genome shotgun (WGS) entry which is preliminary data.</text>
</comment>
<dbReference type="Proteomes" id="UP000824469">
    <property type="component" value="Unassembled WGS sequence"/>
</dbReference>
<evidence type="ECO:0000313" key="1">
    <source>
        <dbReference type="EMBL" id="KAH9311528.1"/>
    </source>
</evidence>
<sequence>MTHNPEWKENTELWDYLQIGGLSNFIERIQGFDQDISIKFTQGWKNRIVKYSNMKMEIMEDLIAHITGLSLEGTKFFNKK</sequence>
<gene>
    <name evidence="1" type="ORF">KI387_026563</name>
</gene>
<dbReference type="EMBL" id="JAHRHJ020000006">
    <property type="protein sequence ID" value="KAH9311528.1"/>
    <property type="molecule type" value="Genomic_DNA"/>
</dbReference>